<keyword evidence="2" id="KW-1185">Reference proteome</keyword>
<organism evidence="1 2">
    <name type="scientific">Diutina rugosa</name>
    <name type="common">Yeast</name>
    <name type="synonym">Candida rugosa</name>
    <dbReference type="NCBI Taxonomy" id="5481"/>
    <lineage>
        <taxon>Eukaryota</taxon>
        <taxon>Fungi</taxon>
        <taxon>Dikarya</taxon>
        <taxon>Ascomycota</taxon>
        <taxon>Saccharomycotina</taxon>
        <taxon>Pichiomycetes</taxon>
        <taxon>Debaryomycetaceae</taxon>
        <taxon>Diutina</taxon>
    </lineage>
</organism>
<dbReference type="EMBL" id="SWFT01000013">
    <property type="protein sequence ID" value="KAA8908067.1"/>
    <property type="molecule type" value="Genomic_DNA"/>
</dbReference>
<reference evidence="1 2" key="1">
    <citation type="submission" date="2019-07" db="EMBL/GenBank/DDBJ databases">
        <title>Genome assembly of two rare yeast pathogens: Diutina rugosa and Trichomonascus ciferrii.</title>
        <authorList>
            <person name="Mixao V."/>
            <person name="Saus E."/>
            <person name="Hansen A."/>
            <person name="Lass-Flor C."/>
            <person name="Gabaldon T."/>
        </authorList>
    </citation>
    <scope>NUCLEOTIDE SEQUENCE [LARGE SCALE GENOMIC DNA]</scope>
    <source>
        <strain evidence="1 2">CBS 613</strain>
    </source>
</reference>
<gene>
    <name evidence="1" type="ORF">DIURU_000288</name>
</gene>
<evidence type="ECO:0000313" key="2">
    <source>
        <dbReference type="Proteomes" id="UP000449547"/>
    </source>
</evidence>
<accession>A0A642UYZ6</accession>
<dbReference type="RefSeq" id="XP_034014909.1">
    <property type="nucleotide sequence ID" value="XM_034155579.1"/>
</dbReference>
<dbReference type="VEuPathDB" id="FungiDB:DIURU_000288"/>
<dbReference type="AlphaFoldDB" id="A0A642UYZ6"/>
<protein>
    <submittedName>
        <fullName evidence="1">Uncharacterized protein</fullName>
    </submittedName>
</protein>
<name>A0A642UYZ6_DIURU</name>
<proteinExistence type="predicted"/>
<dbReference type="Proteomes" id="UP000449547">
    <property type="component" value="Unassembled WGS sequence"/>
</dbReference>
<dbReference type="GeneID" id="54778941"/>
<evidence type="ECO:0000313" key="1">
    <source>
        <dbReference type="EMBL" id="KAA8908067.1"/>
    </source>
</evidence>
<comment type="caution">
    <text evidence="1">The sequence shown here is derived from an EMBL/GenBank/DDBJ whole genome shotgun (WGS) entry which is preliminary data.</text>
</comment>
<sequence>MVYKVNPALDVSPDRPLSFQPLHSDFALKSDELGQRIYTRLVNHESFVIISGTFDRTPKITDDEKFKLDRVLKDFEKAWSKANAKAINNLADKLRDLTIHEIVQVLLKIKDQL</sequence>